<reference evidence="2" key="1">
    <citation type="journal article" date="2024" name="Proc. Natl. Acad. Sci. U.S.A.">
        <title>Extraordinary preservation of gene collinearity over three hundred million years revealed in homosporous lycophytes.</title>
        <authorList>
            <person name="Li C."/>
            <person name="Wickell D."/>
            <person name="Kuo L.Y."/>
            <person name="Chen X."/>
            <person name="Nie B."/>
            <person name="Liao X."/>
            <person name="Peng D."/>
            <person name="Ji J."/>
            <person name="Jenkins J."/>
            <person name="Williams M."/>
            <person name="Shu S."/>
            <person name="Plott C."/>
            <person name="Barry K."/>
            <person name="Rajasekar S."/>
            <person name="Grimwood J."/>
            <person name="Han X."/>
            <person name="Sun S."/>
            <person name="Hou Z."/>
            <person name="He W."/>
            <person name="Dai G."/>
            <person name="Sun C."/>
            <person name="Schmutz J."/>
            <person name="Leebens-Mack J.H."/>
            <person name="Li F.W."/>
            <person name="Wang L."/>
        </authorList>
    </citation>
    <scope>NUCLEOTIDE SEQUENCE [LARGE SCALE GENOMIC DNA]</scope>
    <source>
        <strain evidence="2">cv. PW_Plant_1</strain>
    </source>
</reference>
<keyword evidence="2" id="KW-1185">Reference proteome</keyword>
<evidence type="ECO:0000313" key="1">
    <source>
        <dbReference type="EMBL" id="KAJ7563217.1"/>
    </source>
</evidence>
<evidence type="ECO:0000313" key="2">
    <source>
        <dbReference type="Proteomes" id="UP001162992"/>
    </source>
</evidence>
<accession>A0ACC2E9R4</accession>
<sequence length="592" mass="62432">MVSIITGVQLPRVISRIFLCLLSSVASHAWMGSSNLRPNSIGVNYGQVANNLPSVQQAVTLVRSTTIGKIKLYDANATILRAFANTNIQVTVGIANDHISSLTNPTSARSWINDNVSPYLPATQITTICVGNEVLTAADQSLLSQLLPAMENLHSALVSSNLQSQVKITTPQSLALLSNSFPPSAGAFNPTIAQSFIKPLLGFLSRTNSSLMVNAYPYFAYRRDPHNISLAYSLFLPNTGVNDPNTGILYSNLFSAQIDAVYSAMAKLNVTDVEVGVSETGWPSVGDPDEVGVSVQNAMTYNQNLIYYIVTNPGTPLRPRRPINTFIFALFNENLKPGPTSERNFGLYQPDGSAVYEVQELAKPSTSPPSNNGSSSGGSGSGAGRYPPPNNGSSSGSNSSSGGSGSAGGYSPSNGSSAGGYAPPNNASSSGRNNSSGGSGSGAGGYPPYNNGSSSGSNSSSGSSGMGAVGGGNQTRIWCVAKPGTDRSLLAGAITYACGVADCSAIQSGGSCFYPNELVSHASYAFNSYYQRHGRNYWNCDFQNNAIVTFTNPSESSAHCFIKVHSWQLSNHLLWWMHLSSKLTHSEKQHQF</sequence>
<dbReference type="Proteomes" id="UP001162992">
    <property type="component" value="Chromosome 3"/>
</dbReference>
<protein>
    <submittedName>
        <fullName evidence="1">Uncharacterized protein</fullName>
    </submittedName>
</protein>
<comment type="caution">
    <text evidence="1">The sequence shown here is derived from an EMBL/GenBank/DDBJ whole genome shotgun (WGS) entry which is preliminary data.</text>
</comment>
<name>A0ACC2E9R4_DIPCM</name>
<proteinExistence type="predicted"/>
<organism evidence="1 2">
    <name type="scientific">Diphasiastrum complanatum</name>
    <name type="common">Issler's clubmoss</name>
    <name type="synonym">Lycopodium complanatum</name>
    <dbReference type="NCBI Taxonomy" id="34168"/>
    <lineage>
        <taxon>Eukaryota</taxon>
        <taxon>Viridiplantae</taxon>
        <taxon>Streptophyta</taxon>
        <taxon>Embryophyta</taxon>
        <taxon>Tracheophyta</taxon>
        <taxon>Lycopodiopsida</taxon>
        <taxon>Lycopodiales</taxon>
        <taxon>Lycopodiaceae</taxon>
        <taxon>Lycopodioideae</taxon>
        <taxon>Diphasiastrum</taxon>
    </lineage>
</organism>
<gene>
    <name evidence="1" type="ORF">O6H91_03G101300</name>
</gene>
<dbReference type="EMBL" id="CM055094">
    <property type="protein sequence ID" value="KAJ7563217.1"/>
    <property type="molecule type" value="Genomic_DNA"/>
</dbReference>